<dbReference type="InterPro" id="IPR034829">
    <property type="entry name" value="DnaD-like_sf"/>
</dbReference>
<feature type="domain" description="DnaB/C C-terminal" evidence="3">
    <location>
        <begin position="315"/>
        <end position="391"/>
    </location>
</feature>
<reference evidence="5" key="2">
    <citation type="submission" date="2021-04" db="EMBL/GenBank/DDBJ databases">
        <authorList>
            <person name="Gilroy R."/>
        </authorList>
    </citation>
    <scope>NUCLEOTIDE SEQUENCE</scope>
    <source>
        <strain evidence="5">876</strain>
    </source>
</reference>
<dbReference type="InterPro" id="IPR058660">
    <property type="entry name" value="WHD_DnaB"/>
</dbReference>
<feature type="compositionally biased region" description="Basic and acidic residues" evidence="2">
    <location>
        <begin position="417"/>
        <end position="446"/>
    </location>
</feature>
<reference evidence="5" key="1">
    <citation type="journal article" date="2021" name="PeerJ">
        <title>Extensive microbial diversity within the chicken gut microbiome revealed by metagenomics and culture.</title>
        <authorList>
            <person name="Gilroy R."/>
            <person name="Ravi A."/>
            <person name="Getino M."/>
            <person name="Pursley I."/>
            <person name="Horton D.L."/>
            <person name="Alikhan N.F."/>
            <person name="Baker D."/>
            <person name="Gharbi K."/>
            <person name="Hall N."/>
            <person name="Watson M."/>
            <person name="Adriaenssens E.M."/>
            <person name="Foster-Nyarko E."/>
            <person name="Jarju S."/>
            <person name="Secka A."/>
            <person name="Antonio M."/>
            <person name="Oren A."/>
            <person name="Chaudhuri R.R."/>
            <person name="La Ragione R."/>
            <person name="Hildebrand F."/>
            <person name="Pallen M.J."/>
        </authorList>
    </citation>
    <scope>NUCLEOTIDE SEQUENCE</scope>
    <source>
        <strain evidence="5">876</strain>
    </source>
</reference>
<name>A0A9E2KTF6_9LACO</name>
<evidence type="ECO:0000259" key="3">
    <source>
        <dbReference type="Pfam" id="PF07261"/>
    </source>
</evidence>
<evidence type="ECO:0000259" key="4">
    <source>
        <dbReference type="Pfam" id="PF25888"/>
    </source>
</evidence>
<comment type="similarity">
    <text evidence="1">Belongs to the DnaB/DnaD family.</text>
</comment>
<dbReference type="Gene3D" id="1.10.10.630">
    <property type="entry name" value="DnaD domain-like"/>
    <property type="match status" value="1"/>
</dbReference>
<feature type="domain" description="Replicative helicase loading/DNA remodeling protein DnaB N-terminal winged helix" evidence="4">
    <location>
        <begin position="19"/>
        <end position="266"/>
    </location>
</feature>
<dbReference type="EMBL" id="JAHLFK010000001">
    <property type="protein sequence ID" value="MBU3829282.1"/>
    <property type="molecule type" value="Genomic_DNA"/>
</dbReference>
<evidence type="ECO:0000256" key="1">
    <source>
        <dbReference type="ARBA" id="ARBA00093462"/>
    </source>
</evidence>
<dbReference type="InterPro" id="IPR006343">
    <property type="entry name" value="DnaB/C_C"/>
</dbReference>
<sequence>MTGDKQLFDPSAGYIVTASHQWPNFNEEVFTLFYQPILGPAAFAMFHALQTRLQNQPVISDRHLQSQLLIQLNDGRQVADDALQRLEAVGMLRTFHQIDQLGELFVYELQPTITPAEFINDNLLSVLLLEAVGEERFKELSRYAERFSLNDKASLKEVTHHFFDAFHVDEQRITHLPDEIKKAQVRMKDEQSYQQKPKITATDFDWPTLVELLSNQPITESDLETNRELIEVEHRLYGIDEPTMARILPQATDLVTNKIQPKKLKQLIASGYRVDAVKHEAPVDNHDSTKTQTSFSNEEQQLIETCKYYPPVTFLQQLKQQMGGFVTSSERSIIRSLIQEQQLEPSVVNVLSWYVIASLGKATLQANYVNAIANNWMRAGVTTPESALAHIQNFTSQKNQRQTGKRTTYRQRQATTVREKMPAWSKQKEEQSEKSTPEQLNRLRERLARRRKSANPKGDESK</sequence>
<protein>
    <submittedName>
        <fullName evidence="5">DnaD domain protein</fullName>
    </submittedName>
</protein>
<dbReference type="Pfam" id="PF25888">
    <property type="entry name" value="WHD_DnaB"/>
    <property type="match status" value="1"/>
</dbReference>
<evidence type="ECO:0000313" key="5">
    <source>
        <dbReference type="EMBL" id="MBU3829282.1"/>
    </source>
</evidence>
<comment type="caution">
    <text evidence="5">The sequence shown here is derived from an EMBL/GenBank/DDBJ whole genome shotgun (WGS) entry which is preliminary data.</text>
</comment>
<dbReference type="Pfam" id="PF07261">
    <property type="entry name" value="DnaB_2"/>
    <property type="match status" value="1"/>
</dbReference>
<accession>A0A9E2KTF6</accession>
<feature type="region of interest" description="Disordered" evidence="2">
    <location>
        <begin position="395"/>
        <end position="462"/>
    </location>
</feature>
<organism evidence="5 6">
    <name type="scientific">Candidatus Limosilactobacillus merdavium</name>
    <dbReference type="NCBI Taxonomy" id="2838651"/>
    <lineage>
        <taxon>Bacteria</taxon>
        <taxon>Bacillati</taxon>
        <taxon>Bacillota</taxon>
        <taxon>Bacilli</taxon>
        <taxon>Lactobacillales</taxon>
        <taxon>Lactobacillaceae</taxon>
        <taxon>Limosilactobacillus</taxon>
    </lineage>
</organism>
<evidence type="ECO:0000313" key="6">
    <source>
        <dbReference type="Proteomes" id="UP000824180"/>
    </source>
</evidence>
<dbReference type="AlphaFoldDB" id="A0A9E2KTF6"/>
<evidence type="ECO:0000256" key="2">
    <source>
        <dbReference type="SAM" id="MobiDB-lite"/>
    </source>
</evidence>
<dbReference type="Proteomes" id="UP000824180">
    <property type="component" value="Unassembled WGS sequence"/>
</dbReference>
<proteinExistence type="inferred from homology"/>
<gene>
    <name evidence="5" type="ORF">H9843_00015</name>
</gene>